<reference evidence="2" key="2">
    <citation type="journal article" date="2021" name="PeerJ">
        <title>Extensive microbial diversity within the chicken gut microbiome revealed by metagenomics and culture.</title>
        <authorList>
            <person name="Gilroy R."/>
            <person name="Ravi A."/>
            <person name="Getino M."/>
            <person name="Pursley I."/>
            <person name="Horton D.L."/>
            <person name="Alikhan N.F."/>
            <person name="Baker D."/>
            <person name="Gharbi K."/>
            <person name="Hall N."/>
            <person name="Watson M."/>
            <person name="Adriaenssens E.M."/>
            <person name="Foster-Nyarko E."/>
            <person name="Jarju S."/>
            <person name="Secka A."/>
            <person name="Antonio M."/>
            <person name="Oren A."/>
            <person name="Chaudhuri R.R."/>
            <person name="La Ragione R."/>
            <person name="Hildebrand F."/>
            <person name="Pallen M.J."/>
        </authorList>
    </citation>
    <scope>NUCLEOTIDE SEQUENCE</scope>
    <source>
        <strain evidence="2">ChiBcolR7-354</strain>
    </source>
</reference>
<accession>A0A9D0ZFH9</accession>
<protein>
    <submittedName>
        <fullName evidence="2">Uncharacterized protein</fullName>
    </submittedName>
</protein>
<evidence type="ECO:0000313" key="3">
    <source>
        <dbReference type="Proteomes" id="UP000824262"/>
    </source>
</evidence>
<dbReference type="AlphaFoldDB" id="A0A9D0ZFH9"/>
<comment type="caution">
    <text evidence="2">The sequence shown here is derived from an EMBL/GenBank/DDBJ whole genome shotgun (WGS) entry which is preliminary data.</text>
</comment>
<feature type="region of interest" description="Disordered" evidence="1">
    <location>
        <begin position="80"/>
        <end position="153"/>
    </location>
</feature>
<organism evidence="2 3">
    <name type="scientific">Candidatus Scatomorpha intestinavium</name>
    <dbReference type="NCBI Taxonomy" id="2840922"/>
    <lineage>
        <taxon>Bacteria</taxon>
        <taxon>Bacillati</taxon>
        <taxon>Bacillota</taxon>
        <taxon>Clostridia</taxon>
        <taxon>Eubacteriales</taxon>
        <taxon>Candidatus Scatomorpha</taxon>
    </lineage>
</organism>
<evidence type="ECO:0000256" key="1">
    <source>
        <dbReference type="SAM" id="MobiDB-lite"/>
    </source>
</evidence>
<name>A0A9D0ZFH9_9FIRM</name>
<dbReference type="Proteomes" id="UP000824262">
    <property type="component" value="Unassembled WGS sequence"/>
</dbReference>
<evidence type="ECO:0000313" key="2">
    <source>
        <dbReference type="EMBL" id="HIQ78496.1"/>
    </source>
</evidence>
<gene>
    <name evidence="2" type="ORF">IAB77_04490</name>
</gene>
<proteinExistence type="predicted"/>
<reference evidence="2" key="1">
    <citation type="submission" date="2020-10" db="EMBL/GenBank/DDBJ databases">
        <authorList>
            <person name="Gilroy R."/>
        </authorList>
    </citation>
    <scope>NUCLEOTIDE SEQUENCE</scope>
    <source>
        <strain evidence="2">ChiBcolR7-354</strain>
    </source>
</reference>
<feature type="compositionally biased region" description="Acidic residues" evidence="1">
    <location>
        <begin position="113"/>
        <end position="124"/>
    </location>
</feature>
<dbReference type="EMBL" id="DVGA01000044">
    <property type="protein sequence ID" value="HIQ78496.1"/>
    <property type="molecule type" value="Genomic_DNA"/>
</dbReference>
<sequence length="195" mass="20541">MYGEYPIVLGGETRGEVRVFPEGLMTVFEAAAEDPGYMLRLSVYGGGAEGYLGVMAPDGEGRVSLRRRLSRAALAGFPDPVEFAAPAGGLPVPPPMPEEPDAPEESVPVAEEPAPEPEPSDGADDGPAASPSPEAQPPPVTEEDTLWFTTPDGALTTFDGRRSLVALPAGDVRLPDWAAGAERVINGRKYVVFPR</sequence>